<dbReference type="Proteomes" id="UP000255277">
    <property type="component" value="Unassembled WGS sequence"/>
</dbReference>
<dbReference type="InterPro" id="IPR029033">
    <property type="entry name" value="His_PPase_superfam"/>
</dbReference>
<name>A0A380FDA5_STAGA</name>
<reference evidence="1 2" key="1">
    <citation type="submission" date="2018-06" db="EMBL/GenBank/DDBJ databases">
        <authorList>
            <consortium name="Pathogen Informatics"/>
            <person name="Doyle S."/>
        </authorList>
    </citation>
    <scope>NUCLEOTIDE SEQUENCE [LARGE SCALE GENOMIC DNA]</scope>
    <source>
        <strain evidence="1 2">NCTC12195</strain>
    </source>
</reference>
<dbReference type="Gene3D" id="3.40.50.1240">
    <property type="entry name" value="Phosphoglycerate mutase-like"/>
    <property type="match status" value="1"/>
</dbReference>
<dbReference type="STRING" id="1293.SH09_00235"/>
<dbReference type="Pfam" id="PF00300">
    <property type="entry name" value="His_Phos_1"/>
    <property type="match status" value="1"/>
</dbReference>
<dbReference type="SUPFAM" id="SSF53254">
    <property type="entry name" value="Phosphoglycerate mutase-like"/>
    <property type="match status" value="1"/>
</dbReference>
<accession>A0A380FDA5</accession>
<sequence length="70" mass="8398">MPKTETPLLRERSLGKFEGEMVDELEQSTEFAQYFNDEAYKYFRHSFSQKAPEGESYADVLYRVEQFFQK</sequence>
<organism evidence="1 2">
    <name type="scientific">Staphylococcus gallinarum</name>
    <dbReference type="NCBI Taxonomy" id="1293"/>
    <lineage>
        <taxon>Bacteria</taxon>
        <taxon>Bacillati</taxon>
        <taxon>Bacillota</taxon>
        <taxon>Bacilli</taxon>
        <taxon>Bacillales</taxon>
        <taxon>Staphylococcaceae</taxon>
        <taxon>Staphylococcus</taxon>
    </lineage>
</organism>
<evidence type="ECO:0000313" key="1">
    <source>
        <dbReference type="EMBL" id="SUM31326.1"/>
    </source>
</evidence>
<protein>
    <submittedName>
        <fullName evidence="1">Phosphoglycerate mutase</fullName>
    </submittedName>
</protein>
<dbReference type="EMBL" id="UHDK01000001">
    <property type="protein sequence ID" value="SUM31326.1"/>
    <property type="molecule type" value="Genomic_DNA"/>
</dbReference>
<evidence type="ECO:0000313" key="2">
    <source>
        <dbReference type="Proteomes" id="UP000255277"/>
    </source>
</evidence>
<gene>
    <name evidence="1" type="ORF">NCTC12195_00734</name>
</gene>
<dbReference type="AlphaFoldDB" id="A0A380FDA5"/>
<proteinExistence type="predicted"/>
<dbReference type="InterPro" id="IPR013078">
    <property type="entry name" value="His_Pase_superF_clade-1"/>
</dbReference>